<gene>
    <name evidence="3" type="ORF">OTU49_012826</name>
</gene>
<keyword evidence="2" id="KW-1133">Transmembrane helix</keyword>
<feature type="region of interest" description="Disordered" evidence="1">
    <location>
        <begin position="93"/>
        <end position="144"/>
    </location>
</feature>
<dbReference type="AlphaFoldDB" id="A0AAW0VWM9"/>
<keyword evidence="2" id="KW-0812">Transmembrane</keyword>
<protein>
    <submittedName>
        <fullName evidence="3">Uncharacterized protein</fullName>
    </submittedName>
</protein>
<evidence type="ECO:0000256" key="2">
    <source>
        <dbReference type="SAM" id="Phobius"/>
    </source>
</evidence>
<sequence>MGAVKEWLTTCRESRKLILVIVAIALLLDNMLLTTVVPIIPKYLYILRHPNATAPAPVDTTTITNATTTTTTPIPPALIPRYEGCAPCPCAWEEGGDTTQETTPTLPPTTTPRCPHPPPVAEQDPDRSSSSTEFLKNMTPPELP</sequence>
<evidence type="ECO:0000313" key="4">
    <source>
        <dbReference type="Proteomes" id="UP001445076"/>
    </source>
</evidence>
<accession>A0AAW0VWM9</accession>
<feature type="non-terminal residue" evidence="3">
    <location>
        <position position="144"/>
    </location>
</feature>
<feature type="compositionally biased region" description="Pro residues" evidence="1">
    <location>
        <begin position="105"/>
        <end position="120"/>
    </location>
</feature>
<dbReference type="EMBL" id="JARKIK010000104">
    <property type="protein sequence ID" value="KAK8721361.1"/>
    <property type="molecule type" value="Genomic_DNA"/>
</dbReference>
<evidence type="ECO:0000313" key="3">
    <source>
        <dbReference type="EMBL" id="KAK8721361.1"/>
    </source>
</evidence>
<keyword evidence="4" id="KW-1185">Reference proteome</keyword>
<reference evidence="3 4" key="1">
    <citation type="journal article" date="2024" name="BMC Genomics">
        <title>Genome assembly of redclaw crayfish (Cherax quadricarinatus) provides insights into its immune adaptation and hypoxia tolerance.</title>
        <authorList>
            <person name="Liu Z."/>
            <person name="Zheng J."/>
            <person name="Li H."/>
            <person name="Fang K."/>
            <person name="Wang S."/>
            <person name="He J."/>
            <person name="Zhou D."/>
            <person name="Weng S."/>
            <person name="Chi M."/>
            <person name="Gu Z."/>
            <person name="He J."/>
            <person name="Li F."/>
            <person name="Wang M."/>
        </authorList>
    </citation>
    <scope>NUCLEOTIDE SEQUENCE [LARGE SCALE GENOMIC DNA]</scope>
    <source>
        <strain evidence="3">ZL_2023a</strain>
    </source>
</reference>
<organism evidence="3 4">
    <name type="scientific">Cherax quadricarinatus</name>
    <name type="common">Australian red claw crayfish</name>
    <dbReference type="NCBI Taxonomy" id="27406"/>
    <lineage>
        <taxon>Eukaryota</taxon>
        <taxon>Metazoa</taxon>
        <taxon>Ecdysozoa</taxon>
        <taxon>Arthropoda</taxon>
        <taxon>Crustacea</taxon>
        <taxon>Multicrustacea</taxon>
        <taxon>Malacostraca</taxon>
        <taxon>Eumalacostraca</taxon>
        <taxon>Eucarida</taxon>
        <taxon>Decapoda</taxon>
        <taxon>Pleocyemata</taxon>
        <taxon>Astacidea</taxon>
        <taxon>Parastacoidea</taxon>
        <taxon>Parastacidae</taxon>
        <taxon>Cherax</taxon>
    </lineage>
</organism>
<comment type="caution">
    <text evidence="3">The sequence shown here is derived from an EMBL/GenBank/DDBJ whole genome shotgun (WGS) entry which is preliminary data.</text>
</comment>
<dbReference type="Proteomes" id="UP001445076">
    <property type="component" value="Unassembled WGS sequence"/>
</dbReference>
<evidence type="ECO:0000256" key="1">
    <source>
        <dbReference type="SAM" id="MobiDB-lite"/>
    </source>
</evidence>
<feature type="transmembrane region" description="Helical" evidence="2">
    <location>
        <begin position="17"/>
        <end position="40"/>
    </location>
</feature>
<name>A0AAW0VWM9_CHEQU</name>
<keyword evidence="2" id="KW-0472">Membrane</keyword>
<proteinExistence type="predicted"/>